<dbReference type="NCBIfam" id="NF047539">
    <property type="entry name" value="XAC2610_fam"/>
    <property type="match status" value="1"/>
</dbReference>
<accession>A0A081BBZ5</accession>
<organism evidence="1 2">
    <name type="scientific">Tepidicaulis marinus</name>
    <dbReference type="NCBI Taxonomy" id="1333998"/>
    <lineage>
        <taxon>Bacteria</taxon>
        <taxon>Pseudomonadati</taxon>
        <taxon>Pseudomonadota</taxon>
        <taxon>Alphaproteobacteria</taxon>
        <taxon>Hyphomicrobiales</taxon>
        <taxon>Parvibaculaceae</taxon>
        <taxon>Tepidicaulis</taxon>
    </lineage>
</organism>
<protein>
    <submittedName>
        <fullName evidence="1">Conserved protein</fullName>
    </submittedName>
</protein>
<comment type="caution">
    <text evidence="1">The sequence shown here is derived from an EMBL/GenBank/DDBJ whole genome shotgun (WGS) entry which is preliminary data.</text>
</comment>
<dbReference type="InterPro" id="IPR058087">
    <property type="entry name" value="XAC2610_dom"/>
</dbReference>
<sequence length="245" mass="27204">MGINAVWLGARGARAFVLAAVFFLAASAGLRAEETDLGAEEGEFDTDYICRTLDETPPGEPLFCSASIGPGAPDIEVALFWQREDYSILIDRIEIARQGEVESFQTIGPIDSRALPDMETNGFEMLDMNFDGYLDMRIIEFLPAGPNIPYLHWLWSPESGRFVSAGFLNELGYTEFDEEERLVFAPWRSSAAEMGEDTYVYEAGELKQTGRIMRRYTDDGACTQTSYEAVDGQLIKTASGPCPEE</sequence>
<dbReference type="Proteomes" id="UP000028702">
    <property type="component" value="Unassembled WGS sequence"/>
</dbReference>
<proteinExistence type="predicted"/>
<dbReference type="EMBL" id="BBIO01000010">
    <property type="protein sequence ID" value="GAK45563.1"/>
    <property type="molecule type" value="Genomic_DNA"/>
</dbReference>
<keyword evidence="2" id="KW-1185">Reference proteome</keyword>
<name>A0A081BBZ5_9HYPH</name>
<dbReference type="eggNOG" id="ENOG502ZCHI">
    <property type="taxonomic scope" value="Bacteria"/>
</dbReference>
<reference evidence="1 2" key="1">
    <citation type="submission" date="2014-07" db="EMBL/GenBank/DDBJ databases">
        <title>Tepidicaulis marinum gen. nov., sp. nov., a novel marine bacterium denitrifying nitrate to nitrous oxide strictly under microaerobic conditions.</title>
        <authorList>
            <person name="Takeuchi M."/>
            <person name="Yamagishi T."/>
            <person name="Kamagata Y."/>
            <person name="Oshima K."/>
            <person name="Hattori M."/>
            <person name="Katayama T."/>
            <person name="Hanada S."/>
            <person name="Tamaki H."/>
            <person name="Marumo K."/>
            <person name="Maeda H."/>
            <person name="Nedachi M."/>
            <person name="Iwasaki W."/>
            <person name="Suwa Y."/>
            <person name="Sakata S."/>
        </authorList>
    </citation>
    <scope>NUCLEOTIDE SEQUENCE [LARGE SCALE GENOMIC DNA]</scope>
    <source>
        <strain evidence="1 2">MA2</strain>
    </source>
</reference>
<gene>
    <name evidence="1" type="ORF">M2A_2062</name>
</gene>
<evidence type="ECO:0000313" key="1">
    <source>
        <dbReference type="EMBL" id="GAK45563.1"/>
    </source>
</evidence>
<dbReference type="AlphaFoldDB" id="A0A081BBZ5"/>
<evidence type="ECO:0000313" key="2">
    <source>
        <dbReference type="Proteomes" id="UP000028702"/>
    </source>
</evidence>
<dbReference type="STRING" id="1333998.M2A_2062"/>